<dbReference type="Gene3D" id="3.90.79.10">
    <property type="entry name" value="Nucleoside Triphosphate Pyrophosphohydrolase"/>
    <property type="match status" value="1"/>
</dbReference>
<dbReference type="PROSITE" id="PS00893">
    <property type="entry name" value="NUDIX_BOX"/>
    <property type="match status" value="1"/>
</dbReference>
<dbReference type="InterPro" id="IPR015797">
    <property type="entry name" value="NUDIX_hydrolase-like_dom_sf"/>
</dbReference>
<name>A0ABN2GBC9_9ACTN</name>
<dbReference type="PANTHER" id="PTHR43046">
    <property type="entry name" value="GDP-MANNOSE MANNOSYL HYDROLASE"/>
    <property type="match status" value="1"/>
</dbReference>
<accession>A0ABN2GBC9</accession>
<dbReference type="InterPro" id="IPR020084">
    <property type="entry name" value="NUDIX_hydrolase_CS"/>
</dbReference>
<dbReference type="CDD" id="cd04690">
    <property type="entry name" value="NUDIX_Hydrolase"/>
    <property type="match status" value="1"/>
</dbReference>
<evidence type="ECO:0000259" key="3">
    <source>
        <dbReference type="PROSITE" id="PS51462"/>
    </source>
</evidence>
<keyword evidence="2" id="KW-0378">Hydrolase</keyword>
<evidence type="ECO:0000256" key="2">
    <source>
        <dbReference type="ARBA" id="ARBA00022801"/>
    </source>
</evidence>
<comment type="caution">
    <text evidence="4">The sequence shown here is derived from an EMBL/GenBank/DDBJ whole genome shotgun (WGS) entry which is preliminary data.</text>
</comment>
<dbReference type="InterPro" id="IPR000086">
    <property type="entry name" value="NUDIX_hydrolase_dom"/>
</dbReference>
<dbReference type="EMBL" id="BAAANY010000007">
    <property type="protein sequence ID" value="GAA1668458.1"/>
    <property type="molecule type" value="Genomic_DNA"/>
</dbReference>
<evidence type="ECO:0000313" key="4">
    <source>
        <dbReference type="EMBL" id="GAA1668458.1"/>
    </source>
</evidence>
<dbReference type="PROSITE" id="PS51462">
    <property type="entry name" value="NUDIX"/>
    <property type="match status" value="1"/>
</dbReference>
<dbReference type="PANTHER" id="PTHR43046:SF14">
    <property type="entry name" value="MUTT_NUDIX FAMILY PROTEIN"/>
    <property type="match status" value="1"/>
</dbReference>
<reference evidence="4 5" key="1">
    <citation type="journal article" date="2019" name="Int. J. Syst. Evol. Microbiol.">
        <title>The Global Catalogue of Microorganisms (GCM) 10K type strain sequencing project: providing services to taxonomists for standard genome sequencing and annotation.</title>
        <authorList>
            <consortium name="The Broad Institute Genomics Platform"/>
            <consortium name="The Broad Institute Genome Sequencing Center for Infectious Disease"/>
            <person name="Wu L."/>
            <person name="Ma J."/>
        </authorList>
    </citation>
    <scope>NUCLEOTIDE SEQUENCE [LARGE SCALE GENOMIC DNA]</scope>
    <source>
        <strain evidence="4 5">JCM 14718</strain>
    </source>
</reference>
<feature type="domain" description="Nudix hydrolase" evidence="3">
    <location>
        <begin position="20"/>
        <end position="147"/>
    </location>
</feature>
<dbReference type="Proteomes" id="UP001500618">
    <property type="component" value="Unassembled WGS sequence"/>
</dbReference>
<comment type="cofactor">
    <cofactor evidence="1">
        <name>Mg(2+)</name>
        <dbReference type="ChEBI" id="CHEBI:18420"/>
    </cofactor>
</comment>
<evidence type="ECO:0000313" key="5">
    <source>
        <dbReference type="Proteomes" id="UP001500618"/>
    </source>
</evidence>
<keyword evidence="5" id="KW-1185">Reference proteome</keyword>
<proteinExistence type="predicted"/>
<dbReference type="SUPFAM" id="SSF55811">
    <property type="entry name" value="Nudix"/>
    <property type="match status" value="1"/>
</dbReference>
<organism evidence="4 5">
    <name type="scientific">Fodinicola feengrottensis</name>
    <dbReference type="NCBI Taxonomy" id="435914"/>
    <lineage>
        <taxon>Bacteria</taxon>
        <taxon>Bacillati</taxon>
        <taxon>Actinomycetota</taxon>
        <taxon>Actinomycetes</taxon>
        <taxon>Mycobacteriales</taxon>
        <taxon>Fodinicola</taxon>
    </lineage>
</organism>
<sequence>MTANVDAGPFALPTTRPATGRIDALGWVLVRDRRLLSVRTKGKEKFYLPGGKREPGESDVVALCREVREELGVELDPLTFSFFAVLDVQADGFAAGHLVHQVSYTADFAGELAPGAEIAELDWLTSVDADRCPPAGRRILEVLREADTVD</sequence>
<dbReference type="RefSeq" id="WP_279579810.1">
    <property type="nucleotide sequence ID" value="NZ_BAAANY010000007.1"/>
</dbReference>
<protein>
    <submittedName>
        <fullName evidence="4">NUDIX domain-containing protein</fullName>
    </submittedName>
</protein>
<dbReference type="Pfam" id="PF00293">
    <property type="entry name" value="NUDIX"/>
    <property type="match status" value="1"/>
</dbReference>
<evidence type="ECO:0000256" key="1">
    <source>
        <dbReference type="ARBA" id="ARBA00001946"/>
    </source>
</evidence>
<gene>
    <name evidence="4" type="ORF">GCM10009765_17270</name>
</gene>